<keyword evidence="3 6" id="KW-0812">Transmembrane</keyword>
<dbReference type="PANTHER" id="PTHR30619:SF1">
    <property type="entry name" value="RECOMBINATION PROTEIN 2"/>
    <property type="match status" value="1"/>
</dbReference>
<feature type="transmembrane region" description="Helical" evidence="6">
    <location>
        <begin position="271"/>
        <end position="291"/>
    </location>
</feature>
<keyword evidence="5 6" id="KW-0472">Membrane</keyword>
<dbReference type="Pfam" id="PF00753">
    <property type="entry name" value="Lactamase_B"/>
    <property type="match status" value="1"/>
</dbReference>
<accession>A0ABT2RIP2</accession>
<dbReference type="Gene3D" id="3.60.15.10">
    <property type="entry name" value="Ribonuclease Z/Hydroxyacylglutathione hydrolase-like"/>
    <property type="match status" value="1"/>
</dbReference>
<evidence type="ECO:0000256" key="4">
    <source>
        <dbReference type="ARBA" id="ARBA00022989"/>
    </source>
</evidence>
<dbReference type="RefSeq" id="WP_158367399.1">
    <property type="nucleotide sequence ID" value="NZ_JAOQJU010000001.1"/>
</dbReference>
<dbReference type="SUPFAM" id="SSF56281">
    <property type="entry name" value="Metallo-hydrolase/oxidoreductase"/>
    <property type="match status" value="1"/>
</dbReference>
<dbReference type="InterPro" id="IPR035681">
    <property type="entry name" value="ComA-like_MBL"/>
</dbReference>
<dbReference type="NCBIfam" id="TIGR00361">
    <property type="entry name" value="ComEC_Rec2"/>
    <property type="match status" value="1"/>
</dbReference>
<dbReference type="InterPro" id="IPR052159">
    <property type="entry name" value="Competence_DNA_uptake"/>
</dbReference>
<dbReference type="Pfam" id="PF13567">
    <property type="entry name" value="DUF4131"/>
    <property type="match status" value="1"/>
</dbReference>
<evidence type="ECO:0000256" key="5">
    <source>
        <dbReference type="ARBA" id="ARBA00023136"/>
    </source>
</evidence>
<protein>
    <submittedName>
        <fullName evidence="8">DNA internalization-related competence protein ComEC/Rec2</fullName>
    </submittedName>
</protein>
<evidence type="ECO:0000256" key="2">
    <source>
        <dbReference type="ARBA" id="ARBA00022475"/>
    </source>
</evidence>
<evidence type="ECO:0000256" key="3">
    <source>
        <dbReference type="ARBA" id="ARBA00022692"/>
    </source>
</evidence>
<feature type="transmembrane region" description="Helical" evidence="6">
    <location>
        <begin position="460"/>
        <end position="479"/>
    </location>
</feature>
<evidence type="ECO:0000256" key="1">
    <source>
        <dbReference type="ARBA" id="ARBA00004651"/>
    </source>
</evidence>
<comment type="subcellular location">
    <subcellularLocation>
        <location evidence="1">Cell membrane</location>
        <topology evidence="1">Multi-pass membrane protein</topology>
    </subcellularLocation>
</comment>
<dbReference type="InterPro" id="IPR025405">
    <property type="entry name" value="DUF4131"/>
</dbReference>
<dbReference type="InterPro" id="IPR001279">
    <property type="entry name" value="Metallo-B-lactamas"/>
</dbReference>
<dbReference type="Pfam" id="PF03772">
    <property type="entry name" value="Competence"/>
    <property type="match status" value="1"/>
</dbReference>
<proteinExistence type="predicted"/>
<dbReference type="Proteomes" id="UP001652431">
    <property type="component" value="Unassembled WGS sequence"/>
</dbReference>
<keyword evidence="4 6" id="KW-1133">Transmembrane helix</keyword>
<dbReference type="SMART" id="SM00849">
    <property type="entry name" value="Lactamase_B"/>
    <property type="match status" value="1"/>
</dbReference>
<gene>
    <name evidence="8" type="ORF">OCV99_01300</name>
</gene>
<evidence type="ECO:0000259" key="7">
    <source>
        <dbReference type="SMART" id="SM00849"/>
    </source>
</evidence>
<feature type="domain" description="Metallo-beta-lactamase" evidence="7">
    <location>
        <begin position="493"/>
        <end position="695"/>
    </location>
</feature>
<evidence type="ECO:0000256" key="6">
    <source>
        <dbReference type="SAM" id="Phobius"/>
    </source>
</evidence>
<dbReference type="PANTHER" id="PTHR30619">
    <property type="entry name" value="DNA INTERNALIZATION/COMPETENCE PROTEIN COMEC/REC2"/>
    <property type="match status" value="1"/>
</dbReference>
<feature type="transmembrane region" description="Helical" evidence="6">
    <location>
        <begin position="328"/>
        <end position="348"/>
    </location>
</feature>
<feature type="transmembrane region" description="Helical" evidence="6">
    <location>
        <begin position="6"/>
        <end position="28"/>
    </location>
</feature>
<comment type="caution">
    <text evidence="8">The sequence shown here is derived from an EMBL/GenBank/DDBJ whole genome shotgun (WGS) entry which is preliminary data.</text>
</comment>
<keyword evidence="9" id="KW-1185">Reference proteome</keyword>
<sequence length="751" mass="83276">MKERKLFTICLSFIIVLFVVTFFLGGYFPGISGPSEIERSVPDGGSVVAAGRVYRREQKSDYQILYLKNVSVYYQEKSFKESRLIIYDEEKERIGIGNRIVVKGEVSYFDPAGNPGNFDRKFYYQKQKIHVSVWSDTVRVANGGVYPVRNALADIREHWKEVLISYAGEEDGSILCAVILGDKSGMEEEMKELYQKNGIAHILAISGLHLSFAGTVIYRLLRKCSGSYLAGGCAGLLFMALYILMIGVSVSALRAVIMYMFRVGADMSGRVYDGATAIAAAMLTVIIWRPLSFYDAGFQLSFGAVVGMMVLSPLLSSKKKSNNFLKNGFITSFSINLATFPMILYHFYEIPLYSVFLNLVVIPLMSVLLAAGMAGSACVCICPPVGMVFIKVCSKILWVYEVLCKGAEKLPLNRIITGQPKICWIVLYYMLLFLGVAAALSRKKEKDAISDRIFVERRAAVLSGGFLGVMLIFLTCPAVRHDDLEVTMLDVGQGECIFLRNEKGISMLVDGGSSDVKQVGKYRIEPFLEARGAGCLDYVFISHGDADHRNGVEQLLERQEQGVKVNCLVLPEKNVWDEGLEELAGKAVEQGTKVVILKQGDKIEAEGLVVTCLLPERDYAGEKGNEASMVLDIRYGYFDMLLTGDLGAEGERRLAQNHEKDYDVLKVAHHGSDFSSDEEFLSAVKPEVALISAGKENRYGHPGKETIARLKNAGCRIYCTKETGAVILKTDEKTIAKPEIFKYNGSYEKFE</sequence>
<keyword evidence="2" id="KW-1003">Cell membrane</keyword>
<feature type="transmembrane region" description="Helical" evidence="6">
    <location>
        <begin position="422"/>
        <end position="440"/>
    </location>
</feature>
<organism evidence="8 9">
    <name type="scientific">Dorea acetigenes</name>
    <dbReference type="NCBI Taxonomy" id="2981787"/>
    <lineage>
        <taxon>Bacteria</taxon>
        <taxon>Bacillati</taxon>
        <taxon>Bacillota</taxon>
        <taxon>Clostridia</taxon>
        <taxon>Lachnospirales</taxon>
        <taxon>Lachnospiraceae</taxon>
        <taxon>Dorea</taxon>
    </lineage>
</organism>
<evidence type="ECO:0000313" key="8">
    <source>
        <dbReference type="EMBL" id="MCU6685201.1"/>
    </source>
</evidence>
<feature type="transmembrane region" description="Helical" evidence="6">
    <location>
        <begin position="227"/>
        <end position="250"/>
    </location>
</feature>
<dbReference type="InterPro" id="IPR004477">
    <property type="entry name" value="ComEC_N"/>
</dbReference>
<dbReference type="InterPro" id="IPR036866">
    <property type="entry name" value="RibonucZ/Hydroxyglut_hydro"/>
</dbReference>
<dbReference type="NCBIfam" id="TIGR00360">
    <property type="entry name" value="ComEC_N-term"/>
    <property type="match status" value="1"/>
</dbReference>
<name>A0ABT2RIP2_9FIRM</name>
<evidence type="ECO:0000313" key="9">
    <source>
        <dbReference type="Proteomes" id="UP001652431"/>
    </source>
</evidence>
<feature type="transmembrane region" description="Helical" evidence="6">
    <location>
        <begin position="360"/>
        <end position="390"/>
    </location>
</feature>
<reference evidence="8 9" key="1">
    <citation type="journal article" date="2021" name="ISME Commun">
        <title>Automated analysis of genomic sequences facilitates high-throughput and comprehensive description of bacteria.</title>
        <authorList>
            <person name="Hitch T.C.A."/>
        </authorList>
    </citation>
    <scope>NUCLEOTIDE SEQUENCE [LARGE SCALE GENOMIC DNA]</scope>
    <source>
        <strain evidence="8 9">Sanger_03</strain>
    </source>
</reference>
<dbReference type="EMBL" id="JAOQJU010000001">
    <property type="protein sequence ID" value="MCU6685201.1"/>
    <property type="molecule type" value="Genomic_DNA"/>
</dbReference>
<feature type="transmembrane region" description="Helical" evidence="6">
    <location>
        <begin position="297"/>
        <end position="316"/>
    </location>
</feature>
<dbReference type="CDD" id="cd07731">
    <property type="entry name" value="ComA-like_MBL-fold"/>
    <property type="match status" value="1"/>
</dbReference>
<dbReference type="InterPro" id="IPR004797">
    <property type="entry name" value="Competence_ComEC/Rec2"/>
</dbReference>